<feature type="region of interest" description="Disordered" evidence="1">
    <location>
        <begin position="78"/>
        <end position="106"/>
    </location>
</feature>
<sequence length="167" mass="18714">MPWDKWKPERTDANTLGSIITHRIIWIDLLVIETLYLTKDMVDVDEKLDAALRQIRDTSVCYARQNCVCQSQVDLHLGKGDSDSDNSEHALDSDPGGDDKGLRDGDDTCSNMDIGVNWSSDSDLEISATNVGNLLKPHELATMQAWPPLKPLLDWDTVLHHDITLTM</sequence>
<name>A0A8I2YVP0_9AGAM</name>
<dbReference type="EMBL" id="JAGFBS010000005">
    <property type="protein sequence ID" value="KAG6379035.1"/>
    <property type="molecule type" value="Genomic_DNA"/>
</dbReference>
<evidence type="ECO:0000313" key="3">
    <source>
        <dbReference type="Proteomes" id="UP000683000"/>
    </source>
</evidence>
<keyword evidence="3" id="KW-1185">Reference proteome</keyword>
<reference evidence="2" key="1">
    <citation type="submission" date="2021-03" db="EMBL/GenBank/DDBJ databases">
        <title>Evolutionary innovations through gain and loss of genes in the ectomycorrhizal Boletales.</title>
        <authorList>
            <person name="Wu G."/>
            <person name="Miyauchi S."/>
            <person name="Morin E."/>
            <person name="Yang Z.-L."/>
            <person name="Xu J."/>
            <person name="Martin F.M."/>
        </authorList>
    </citation>
    <scope>NUCLEOTIDE SEQUENCE</scope>
    <source>
        <strain evidence="2">BR01</strain>
    </source>
</reference>
<organism evidence="2 3">
    <name type="scientific">Boletus reticuloceps</name>
    <dbReference type="NCBI Taxonomy" id="495285"/>
    <lineage>
        <taxon>Eukaryota</taxon>
        <taxon>Fungi</taxon>
        <taxon>Dikarya</taxon>
        <taxon>Basidiomycota</taxon>
        <taxon>Agaricomycotina</taxon>
        <taxon>Agaricomycetes</taxon>
        <taxon>Agaricomycetidae</taxon>
        <taxon>Boletales</taxon>
        <taxon>Boletineae</taxon>
        <taxon>Boletaceae</taxon>
        <taxon>Boletoideae</taxon>
        <taxon>Boletus</taxon>
    </lineage>
</organism>
<evidence type="ECO:0000256" key="1">
    <source>
        <dbReference type="SAM" id="MobiDB-lite"/>
    </source>
</evidence>
<dbReference type="AlphaFoldDB" id="A0A8I2YVP0"/>
<accession>A0A8I2YVP0</accession>
<comment type="caution">
    <text evidence="2">The sequence shown here is derived from an EMBL/GenBank/DDBJ whole genome shotgun (WGS) entry which is preliminary data.</text>
</comment>
<dbReference type="Proteomes" id="UP000683000">
    <property type="component" value="Unassembled WGS sequence"/>
</dbReference>
<proteinExistence type="predicted"/>
<gene>
    <name evidence="2" type="ORF">JVT61DRAFT_11463</name>
</gene>
<protein>
    <submittedName>
        <fullName evidence="2">Uncharacterized protein</fullName>
    </submittedName>
</protein>
<evidence type="ECO:0000313" key="2">
    <source>
        <dbReference type="EMBL" id="KAG6379035.1"/>
    </source>
</evidence>